<evidence type="ECO:0000256" key="5">
    <source>
        <dbReference type="ARBA" id="ARBA00022946"/>
    </source>
</evidence>
<evidence type="ECO:0000256" key="4">
    <source>
        <dbReference type="ARBA" id="ARBA00022832"/>
    </source>
</evidence>
<dbReference type="KEGG" id="smon:AWR27_15950"/>
<dbReference type="EMBL" id="CP014263">
    <property type="protein sequence ID" value="AQG80689.1"/>
    <property type="molecule type" value="Genomic_DNA"/>
</dbReference>
<dbReference type="InterPro" id="IPR002864">
    <property type="entry name" value="Acyl-ACP_thioesterase_NHD"/>
</dbReference>
<dbReference type="AlphaFoldDB" id="A0A1P9WZ86"/>
<dbReference type="Pfam" id="PF20791">
    <property type="entry name" value="Acyl-ACP_TE_C"/>
    <property type="match status" value="1"/>
</dbReference>
<dbReference type="OrthoDB" id="9801517at2"/>
<sequence>MSFIQTDTYALRGYECDANGLLSIPALMNFMQESANRNVIDYGIGINDLAQRGYGWMLMRFGLRMHQYPHYGQHIRVITYPTFVEKYFIHRDFRVLADDDTLLADARSTWLVFSTEKRSMVPMPDFIRTLTPPADVDSLPKLTLKPDFQAIPVVSTETQSVTVGWFDIDQNQHVNNVSYVQWLLEAMPKEMLQTSELAELDVIFRNESHWPDQLLIRADADDALTFRHRIEQAETSKDVILARSRWR</sequence>
<accession>A0A1P9WZ86</accession>
<dbReference type="CDD" id="cd00586">
    <property type="entry name" value="4HBT"/>
    <property type="match status" value="1"/>
</dbReference>
<evidence type="ECO:0000259" key="8">
    <source>
        <dbReference type="Pfam" id="PF01643"/>
    </source>
</evidence>
<gene>
    <name evidence="10" type="ORF">AWR27_15950</name>
</gene>
<dbReference type="Proteomes" id="UP000187941">
    <property type="component" value="Chromosome"/>
</dbReference>
<evidence type="ECO:0000313" key="11">
    <source>
        <dbReference type="Proteomes" id="UP000187941"/>
    </source>
</evidence>
<proteinExistence type="inferred from homology"/>
<evidence type="ECO:0000256" key="3">
    <source>
        <dbReference type="ARBA" id="ARBA00022801"/>
    </source>
</evidence>
<feature type="domain" description="Acyl-ACP thioesterase-like C-terminal" evidence="9">
    <location>
        <begin position="157"/>
        <end position="246"/>
    </location>
</feature>
<dbReference type="RefSeq" id="WP_077132118.1">
    <property type="nucleotide sequence ID" value="NZ_CP014263.1"/>
</dbReference>
<keyword evidence="3" id="KW-0378">Hydrolase</keyword>
<comment type="similarity">
    <text evidence="1">Belongs to the acyl-ACP thioesterase family.</text>
</comment>
<evidence type="ECO:0000259" key="9">
    <source>
        <dbReference type="Pfam" id="PF20791"/>
    </source>
</evidence>
<keyword evidence="4" id="KW-0276">Fatty acid metabolism</keyword>
<evidence type="ECO:0000313" key="10">
    <source>
        <dbReference type="EMBL" id="AQG80689.1"/>
    </source>
</evidence>
<dbReference type="STRING" id="1178516.AWR27_15950"/>
<organism evidence="10 11">
    <name type="scientific">Spirosoma montaniterrae</name>
    <dbReference type="NCBI Taxonomy" id="1178516"/>
    <lineage>
        <taxon>Bacteria</taxon>
        <taxon>Pseudomonadati</taxon>
        <taxon>Bacteroidota</taxon>
        <taxon>Cytophagia</taxon>
        <taxon>Cytophagales</taxon>
        <taxon>Cytophagaceae</taxon>
        <taxon>Spirosoma</taxon>
    </lineage>
</organism>
<dbReference type="GO" id="GO:0016297">
    <property type="term" value="F:fatty acyl-[ACP] hydrolase activity"/>
    <property type="evidence" value="ECO:0007669"/>
    <property type="project" value="InterPro"/>
</dbReference>
<evidence type="ECO:0000256" key="6">
    <source>
        <dbReference type="ARBA" id="ARBA00023098"/>
    </source>
</evidence>
<evidence type="ECO:0000256" key="7">
    <source>
        <dbReference type="ARBA" id="ARBA00023160"/>
    </source>
</evidence>
<dbReference type="Pfam" id="PF01643">
    <property type="entry name" value="Acyl-ACP_TE"/>
    <property type="match status" value="1"/>
</dbReference>
<dbReference type="InterPro" id="IPR049427">
    <property type="entry name" value="Acyl-ACP_TE_C"/>
</dbReference>
<keyword evidence="2" id="KW-0444">Lipid biosynthesis</keyword>
<dbReference type="Gene3D" id="3.10.129.10">
    <property type="entry name" value="Hotdog Thioesterase"/>
    <property type="match status" value="1"/>
</dbReference>
<keyword evidence="11" id="KW-1185">Reference proteome</keyword>
<dbReference type="GO" id="GO:0000036">
    <property type="term" value="F:acyl carrier activity"/>
    <property type="evidence" value="ECO:0007669"/>
    <property type="project" value="TreeGrafter"/>
</dbReference>
<dbReference type="PANTHER" id="PTHR31727">
    <property type="entry name" value="OLEOYL-ACYL CARRIER PROTEIN THIOESTERASE 1, CHLOROPLASTIC"/>
    <property type="match status" value="1"/>
</dbReference>
<keyword evidence="7" id="KW-0275">Fatty acid biosynthesis</keyword>
<keyword evidence="6" id="KW-0443">Lipid metabolism</keyword>
<feature type="domain" description="Acyl-ACP thioesterase N-terminal hotdog" evidence="8">
    <location>
        <begin position="7"/>
        <end position="127"/>
    </location>
</feature>
<dbReference type="InterPro" id="IPR045023">
    <property type="entry name" value="FATA/B"/>
</dbReference>
<dbReference type="PANTHER" id="PTHR31727:SF6">
    <property type="entry name" value="OLEOYL-ACYL CARRIER PROTEIN THIOESTERASE 1, CHLOROPLASTIC"/>
    <property type="match status" value="1"/>
</dbReference>
<dbReference type="InterPro" id="IPR029069">
    <property type="entry name" value="HotDog_dom_sf"/>
</dbReference>
<protein>
    <submittedName>
        <fullName evidence="10">Acyl-ACP thioesterase</fullName>
    </submittedName>
</protein>
<evidence type="ECO:0000256" key="1">
    <source>
        <dbReference type="ARBA" id="ARBA00006500"/>
    </source>
</evidence>
<keyword evidence="5" id="KW-0809">Transit peptide</keyword>
<dbReference type="SUPFAM" id="SSF54637">
    <property type="entry name" value="Thioesterase/thiol ester dehydrase-isomerase"/>
    <property type="match status" value="2"/>
</dbReference>
<evidence type="ECO:0000256" key="2">
    <source>
        <dbReference type="ARBA" id="ARBA00022516"/>
    </source>
</evidence>
<name>A0A1P9WZ86_9BACT</name>
<reference evidence="10 11" key="1">
    <citation type="submission" date="2016-01" db="EMBL/GenBank/DDBJ databases">
        <authorList>
            <person name="Oliw E.H."/>
        </authorList>
    </citation>
    <scope>NUCLEOTIDE SEQUENCE [LARGE SCALE GENOMIC DNA]</scope>
    <source>
        <strain evidence="10 11">DY10</strain>
    </source>
</reference>